<dbReference type="EMBL" id="WHJF01000045">
    <property type="protein sequence ID" value="NHZ64083.1"/>
    <property type="molecule type" value="Genomic_DNA"/>
</dbReference>
<evidence type="ECO:0000313" key="3">
    <source>
        <dbReference type="Proteomes" id="UP000610594"/>
    </source>
</evidence>
<evidence type="ECO:0000259" key="1">
    <source>
        <dbReference type="Pfam" id="PF13401"/>
    </source>
</evidence>
<feature type="domain" description="ORC1/DEAH AAA+ ATPase" evidence="1">
    <location>
        <begin position="381"/>
        <end position="522"/>
    </location>
</feature>
<dbReference type="InterPro" id="IPR009003">
    <property type="entry name" value="Peptidase_S1_PA"/>
</dbReference>
<accession>A0ABX0MVL0</accession>
<dbReference type="Gene3D" id="2.40.10.10">
    <property type="entry name" value="Trypsin-like serine proteases"/>
    <property type="match status" value="2"/>
</dbReference>
<organism evidence="2 3">
    <name type="scientific">Massilia genomosp. 1</name>
    <dbReference type="NCBI Taxonomy" id="2609280"/>
    <lineage>
        <taxon>Bacteria</taxon>
        <taxon>Pseudomonadati</taxon>
        <taxon>Pseudomonadota</taxon>
        <taxon>Betaproteobacteria</taxon>
        <taxon>Burkholderiales</taxon>
        <taxon>Oxalobacteraceae</taxon>
        <taxon>Telluria group</taxon>
        <taxon>Massilia</taxon>
    </lineage>
</organism>
<dbReference type="InterPro" id="IPR043504">
    <property type="entry name" value="Peptidase_S1_PA_chymotrypsin"/>
</dbReference>
<protein>
    <recommendedName>
        <fullName evidence="1">ORC1/DEAH AAA+ ATPase domain-containing protein</fullName>
    </recommendedName>
</protein>
<evidence type="ECO:0000313" key="2">
    <source>
        <dbReference type="EMBL" id="NHZ64083.1"/>
    </source>
</evidence>
<reference evidence="2 3" key="1">
    <citation type="submission" date="2019-10" db="EMBL/GenBank/DDBJ databases">
        <title>Taxonomy of Antarctic Massilia spp.: description of Massilia rubra sp. nov., Massilia aquatica sp. nov., Massilia mucilaginosa sp. nov., Massilia frigida sp. nov. isolated from streams, lakes and regoliths.</title>
        <authorList>
            <person name="Holochova P."/>
            <person name="Sedlacek I."/>
            <person name="Kralova S."/>
            <person name="Maslanova I."/>
            <person name="Busse H.-J."/>
            <person name="Stankova E."/>
            <person name="Vrbovska V."/>
            <person name="Kovarovic V."/>
            <person name="Bartak M."/>
            <person name="Svec P."/>
            <person name="Pantucek R."/>
        </authorList>
    </citation>
    <scope>NUCLEOTIDE SEQUENCE [LARGE SCALE GENOMIC DNA]</scope>
    <source>
        <strain evidence="2 3">CCM 8694</strain>
    </source>
</reference>
<dbReference type="Pfam" id="PF13401">
    <property type="entry name" value="AAA_22"/>
    <property type="match status" value="1"/>
</dbReference>
<dbReference type="InterPro" id="IPR049945">
    <property type="entry name" value="AAA_22"/>
</dbReference>
<dbReference type="RefSeq" id="WP_167238140.1">
    <property type="nucleotide sequence ID" value="NZ_WHJF01000045.1"/>
</dbReference>
<gene>
    <name evidence="2" type="ORF">F1735_17525</name>
</gene>
<name>A0ABX0MVL0_9BURK</name>
<keyword evidence="3" id="KW-1185">Reference proteome</keyword>
<sequence>MPKKDYDLAHLAGMVVAERRRFAEIHDPLSVHHGGQKLMMLPYLYPAPPQGSPPFLLALQCANEAGWIDELIAELLIGGAMKALPEPVRQRFEPQAVARADLGFQDVGLQNAGGAKARRRVCMVTVAGQGKSVHGSGFLVGPQMILTSWHVIACLLDETDPGKAAADSHKKLSVQFDHCTGATACTVAVAKNWLVDSSPSHESERFQAMDYDIDQIPAGFAGFLDYAVIRLADAVGRERGYYRLDKLAKPVVPEPVTVYQHPNGSPLQSALGASKSLWPAGVETRLHHDANTMGGTSGGLVLDQFYEPVALHQAGITLADRTILNSAIPIACIARPEIPFDTVDGVDPIWRLRRDGRPVFGRMPFQRFILSGKTHSSAIEDARVVIVRGEPKSGKSFSTAILREQLPPAEHVIVEVSAKVAPAGARDMAAMILDQAGLGPAIGNRLPALNEADTAVDAWVRDVLIKEFKSLLAQFAGQRKIWIVIDNLDDCPLPETDTLFFIERLLDGVADDDLLKFVLIGGARYAALCPQRYLATDDTGMIGVQEVAATIRLRSVALHDHDTSDSERLASLIVSAAQRGPGRYIDALINAYHDLPEGG</sequence>
<comment type="caution">
    <text evidence="2">The sequence shown here is derived from an EMBL/GenBank/DDBJ whole genome shotgun (WGS) entry which is preliminary data.</text>
</comment>
<dbReference type="Proteomes" id="UP000610594">
    <property type="component" value="Unassembled WGS sequence"/>
</dbReference>
<dbReference type="Pfam" id="PF13365">
    <property type="entry name" value="Trypsin_2"/>
    <property type="match status" value="1"/>
</dbReference>
<dbReference type="SUPFAM" id="SSF50494">
    <property type="entry name" value="Trypsin-like serine proteases"/>
    <property type="match status" value="1"/>
</dbReference>
<proteinExistence type="predicted"/>